<feature type="non-terminal residue" evidence="1">
    <location>
        <position position="119"/>
    </location>
</feature>
<accession>A0A0C9Z8V3</accession>
<reference evidence="1 2" key="1">
    <citation type="submission" date="2014-04" db="EMBL/GenBank/DDBJ databases">
        <authorList>
            <consortium name="DOE Joint Genome Institute"/>
            <person name="Kuo A."/>
            <person name="Kohler A."/>
            <person name="Costa M.D."/>
            <person name="Nagy L.G."/>
            <person name="Floudas D."/>
            <person name="Copeland A."/>
            <person name="Barry K.W."/>
            <person name="Cichocki N."/>
            <person name="Veneault-Fourrey C."/>
            <person name="LaButti K."/>
            <person name="Lindquist E.A."/>
            <person name="Lipzen A."/>
            <person name="Lundell T."/>
            <person name="Morin E."/>
            <person name="Murat C."/>
            <person name="Sun H."/>
            <person name="Tunlid A."/>
            <person name="Henrissat B."/>
            <person name="Grigoriev I.V."/>
            <person name="Hibbett D.S."/>
            <person name="Martin F."/>
            <person name="Nordberg H.P."/>
            <person name="Cantor M.N."/>
            <person name="Hua S.X."/>
        </authorList>
    </citation>
    <scope>NUCLEOTIDE SEQUENCE [LARGE SCALE GENOMIC DNA]</scope>
    <source>
        <strain evidence="1 2">441</strain>
    </source>
</reference>
<evidence type="ECO:0000313" key="1">
    <source>
        <dbReference type="EMBL" id="KIK25741.1"/>
    </source>
</evidence>
<keyword evidence="2" id="KW-1185">Reference proteome</keyword>
<dbReference type="AlphaFoldDB" id="A0A0C9Z8V3"/>
<proteinExistence type="predicted"/>
<dbReference type="Proteomes" id="UP000054018">
    <property type="component" value="Unassembled WGS sequence"/>
</dbReference>
<protein>
    <submittedName>
        <fullName evidence="1">Uncharacterized protein</fullName>
    </submittedName>
</protein>
<dbReference type="HOGENOM" id="CLU_2067043_0_0_1"/>
<gene>
    <name evidence="1" type="ORF">PISMIDRAFT_677053</name>
</gene>
<name>A0A0C9Z8V3_9AGAM</name>
<sequence length="119" mass="13280">MWICWGDEHKDVTCATHRLTHSPQTGNFEVKTGRWYCEPASGSSGINQCGYHRHQGPVGVDGRGLWRKVRSWVERGGEGGERDYKKDSIGCGERKVASTRKGPKDRSDWGGCGEEVHCC</sequence>
<dbReference type="EMBL" id="KN833706">
    <property type="protein sequence ID" value="KIK25741.1"/>
    <property type="molecule type" value="Genomic_DNA"/>
</dbReference>
<dbReference type="OrthoDB" id="3364440at2759"/>
<reference evidence="2" key="2">
    <citation type="submission" date="2015-01" db="EMBL/GenBank/DDBJ databases">
        <title>Evolutionary Origins and Diversification of the Mycorrhizal Mutualists.</title>
        <authorList>
            <consortium name="DOE Joint Genome Institute"/>
            <consortium name="Mycorrhizal Genomics Consortium"/>
            <person name="Kohler A."/>
            <person name="Kuo A."/>
            <person name="Nagy L.G."/>
            <person name="Floudas D."/>
            <person name="Copeland A."/>
            <person name="Barry K.W."/>
            <person name="Cichocki N."/>
            <person name="Veneault-Fourrey C."/>
            <person name="LaButti K."/>
            <person name="Lindquist E.A."/>
            <person name="Lipzen A."/>
            <person name="Lundell T."/>
            <person name="Morin E."/>
            <person name="Murat C."/>
            <person name="Riley R."/>
            <person name="Ohm R."/>
            <person name="Sun H."/>
            <person name="Tunlid A."/>
            <person name="Henrissat B."/>
            <person name="Grigoriev I.V."/>
            <person name="Hibbett D.S."/>
            <person name="Martin F."/>
        </authorList>
    </citation>
    <scope>NUCLEOTIDE SEQUENCE [LARGE SCALE GENOMIC DNA]</scope>
    <source>
        <strain evidence="2">441</strain>
    </source>
</reference>
<organism evidence="1 2">
    <name type="scientific">Pisolithus microcarpus 441</name>
    <dbReference type="NCBI Taxonomy" id="765257"/>
    <lineage>
        <taxon>Eukaryota</taxon>
        <taxon>Fungi</taxon>
        <taxon>Dikarya</taxon>
        <taxon>Basidiomycota</taxon>
        <taxon>Agaricomycotina</taxon>
        <taxon>Agaricomycetes</taxon>
        <taxon>Agaricomycetidae</taxon>
        <taxon>Boletales</taxon>
        <taxon>Sclerodermatineae</taxon>
        <taxon>Pisolithaceae</taxon>
        <taxon>Pisolithus</taxon>
    </lineage>
</organism>
<evidence type="ECO:0000313" key="2">
    <source>
        <dbReference type="Proteomes" id="UP000054018"/>
    </source>
</evidence>